<dbReference type="Gene3D" id="3.30.70.1070">
    <property type="entry name" value="Sporulation related repeat"/>
    <property type="match status" value="1"/>
</dbReference>
<feature type="region of interest" description="Disordered" evidence="1">
    <location>
        <begin position="196"/>
        <end position="215"/>
    </location>
</feature>
<reference evidence="3 4" key="1">
    <citation type="submission" date="2016-12" db="EMBL/GenBank/DDBJ databases">
        <title>Isolation and genomic insights into novel planktonic Zetaproteobacteria from stratified waters of the Chesapeake Bay.</title>
        <authorList>
            <person name="McAllister S.M."/>
            <person name="Kato S."/>
            <person name="Chan C.S."/>
            <person name="Chiu B.K."/>
            <person name="Field E.K."/>
        </authorList>
    </citation>
    <scope>NUCLEOTIDE SEQUENCE [LARGE SCALE GENOMIC DNA]</scope>
    <source>
        <strain evidence="3 4">CP-8</strain>
    </source>
</reference>
<dbReference type="KEGG" id="mfn:Ga0123462_1415"/>
<dbReference type="InterPro" id="IPR007730">
    <property type="entry name" value="SPOR-like_dom"/>
</dbReference>
<dbReference type="RefSeq" id="WP_100265648.1">
    <property type="nucleotide sequence ID" value="NZ_CP018800.1"/>
</dbReference>
<dbReference type="OrthoDB" id="5565130at2"/>
<evidence type="ECO:0000256" key="1">
    <source>
        <dbReference type="SAM" id="MobiDB-lite"/>
    </source>
</evidence>
<feature type="compositionally biased region" description="Basic and acidic residues" evidence="1">
    <location>
        <begin position="1"/>
        <end position="10"/>
    </location>
</feature>
<gene>
    <name evidence="3" type="ORF">Ga0123462_1415</name>
</gene>
<feature type="region of interest" description="Disordered" evidence="1">
    <location>
        <begin position="1"/>
        <end position="77"/>
    </location>
</feature>
<feature type="compositionally biased region" description="Polar residues" evidence="1">
    <location>
        <begin position="11"/>
        <end position="34"/>
    </location>
</feature>
<name>A0A2K8L4N1_9PROT</name>
<dbReference type="PROSITE" id="PS51724">
    <property type="entry name" value="SPOR"/>
    <property type="match status" value="1"/>
</dbReference>
<sequence length="292" mass="32526">MSDKMEKELDPNNSADQDTNDDTFTWTTPFASETSLDEVDIDFDHPESSPFGVESETGNVPETGTIPEMEPVAPYRSEPVMRAPYAPEPEVEPEKDSEPLQQAGGGKLSAALSIIAILISSAAMLLHFASSDTSTWEQEKALLKAAAERSEARYLEVTQELNRRVRVLESQQEHLEGSLQMQSKRIDSKFGRVISEPSPETLTKEPSPAPTTAPVTGWAVNLMSMEDKEAAAKERDRLIALEIPAEISPFYIDKTLKYRIRISGFPDKETAELYRQKLASQYGIKDGWVYKP</sequence>
<protein>
    <submittedName>
        <fullName evidence="3">Sporulation related domain-containing protein</fullName>
    </submittedName>
</protein>
<evidence type="ECO:0000313" key="4">
    <source>
        <dbReference type="Proteomes" id="UP000231637"/>
    </source>
</evidence>
<dbReference type="GO" id="GO:0042834">
    <property type="term" value="F:peptidoglycan binding"/>
    <property type="evidence" value="ECO:0007669"/>
    <property type="project" value="InterPro"/>
</dbReference>
<dbReference type="Proteomes" id="UP000231637">
    <property type="component" value="Chromosome"/>
</dbReference>
<dbReference type="InterPro" id="IPR036680">
    <property type="entry name" value="SPOR-like_sf"/>
</dbReference>
<evidence type="ECO:0000313" key="3">
    <source>
        <dbReference type="EMBL" id="ATX82278.1"/>
    </source>
</evidence>
<dbReference type="SUPFAM" id="SSF110997">
    <property type="entry name" value="Sporulation related repeat"/>
    <property type="match status" value="1"/>
</dbReference>
<evidence type="ECO:0000259" key="2">
    <source>
        <dbReference type="PROSITE" id="PS51724"/>
    </source>
</evidence>
<dbReference type="Pfam" id="PF05036">
    <property type="entry name" value="SPOR"/>
    <property type="match status" value="1"/>
</dbReference>
<keyword evidence="4" id="KW-1185">Reference proteome</keyword>
<dbReference type="AlphaFoldDB" id="A0A2K8L4N1"/>
<organism evidence="3 4">
    <name type="scientific">Mariprofundus ferrinatatus</name>
    <dbReference type="NCBI Taxonomy" id="1921087"/>
    <lineage>
        <taxon>Bacteria</taxon>
        <taxon>Pseudomonadati</taxon>
        <taxon>Pseudomonadota</taxon>
        <taxon>Candidatius Mariprofundia</taxon>
        <taxon>Mariprofundales</taxon>
        <taxon>Mariprofundaceae</taxon>
        <taxon>Mariprofundus</taxon>
    </lineage>
</organism>
<dbReference type="EMBL" id="CP018800">
    <property type="protein sequence ID" value="ATX82278.1"/>
    <property type="molecule type" value="Genomic_DNA"/>
</dbReference>
<accession>A0A2K8L4N1</accession>
<feature type="domain" description="SPOR" evidence="2">
    <location>
        <begin position="212"/>
        <end position="291"/>
    </location>
</feature>
<proteinExistence type="predicted"/>